<sequence>MSSARQEHLLSSPKTIDPEEWLICFVKIYDPHRYSY</sequence>
<reference evidence="2" key="1">
    <citation type="submission" date="2005-09" db="EMBL/GenBank/DDBJ databases">
        <authorList>
            <person name="Mural R.J."/>
            <person name="Li P.W."/>
            <person name="Adams M.D."/>
            <person name="Amanatides P.G."/>
            <person name="Baden-Tillson H."/>
            <person name="Barnstead M."/>
            <person name="Chin S.H."/>
            <person name="Dew I."/>
            <person name="Evans C.A."/>
            <person name="Ferriera S."/>
            <person name="Flanigan M."/>
            <person name="Fosler C."/>
            <person name="Glodek A."/>
            <person name="Gu Z."/>
            <person name="Holt R.A."/>
            <person name="Jennings D."/>
            <person name="Kraft C.L."/>
            <person name="Lu F."/>
            <person name="Nguyen T."/>
            <person name="Nusskern D.R."/>
            <person name="Pfannkoch C.M."/>
            <person name="Sitter C."/>
            <person name="Sutton G.G."/>
            <person name="Venter J.C."/>
            <person name="Wang Z."/>
            <person name="Woodage T."/>
            <person name="Zheng X.H."/>
            <person name="Zhong F."/>
        </authorList>
    </citation>
    <scope>NUCLEOTIDE SEQUENCE [LARGE SCALE GENOMIC DNA]</scope>
    <source>
        <strain>BN</strain>
        <strain evidence="2">Sprague-Dawley</strain>
    </source>
</reference>
<proteinExistence type="predicted"/>
<protein>
    <submittedName>
        <fullName evidence="1">RCG41653</fullName>
    </submittedName>
</protein>
<evidence type="ECO:0000313" key="2">
    <source>
        <dbReference type="Proteomes" id="UP000234681"/>
    </source>
</evidence>
<dbReference type="AlphaFoldDB" id="A6IH06"/>
<dbReference type="Proteomes" id="UP000234681">
    <property type="component" value="Chromosome 2"/>
</dbReference>
<organism evidence="1 2">
    <name type="scientific">Rattus norvegicus</name>
    <name type="common">Rat</name>
    <dbReference type="NCBI Taxonomy" id="10116"/>
    <lineage>
        <taxon>Eukaryota</taxon>
        <taxon>Metazoa</taxon>
        <taxon>Chordata</taxon>
        <taxon>Craniata</taxon>
        <taxon>Vertebrata</taxon>
        <taxon>Euteleostomi</taxon>
        <taxon>Mammalia</taxon>
        <taxon>Eutheria</taxon>
        <taxon>Euarchontoglires</taxon>
        <taxon>Glires</taxon>
        <taxon>Rodentia</taxon>
        <taxon>Myomorpha</taxon>
        <taxon>Muroidea</taxon>
        <taxon>Muridae</taxon>
        <taxon>Murinae</taxon>
        <taxon>Rattus</taxon>
    </lineage>
</organism>
<accession>A6IH06</accession>
<gene>
    <name evidence="1" type="ORF">rCG_41653</name>
</gene>
<dbReference type="EMBL" id="CH473961">
    <property type="protein sequence ID" value="EDM00954.1"/>
    <property type="molecule type" value="Genomic_DNA"/>
</dbReference>
<name>A6IH06_RAT</name>
<evidence type="ECO:0000313" key="1">
    <source>
        <dbReference type="EMBL" id="EDM00954.1"/>
    </source>
</evidence>